<evidence type="ECO:0000256" key="1">
    <source>
        <dbReference type="SAM" id="MobiDB-lite"/>
    </source>
</evidence>
<dbReference type="EMBL" id="JBBWWQ010000008">
    <property type="protein sequence ID" value="KAK8940822.1"/>
    <property type="molecule type" value="Genomic_DNA"/>
</dbReference>
<feature type="compositionally biased region" description="Acidic residues" evidence="1">
    <location>
        <begin position="114"/>
        <end position="128"/>
    </location>
</feature>
<organism evidence="2 3">
    <name type="scientific">Platanthera zijinensis</name>
    <dbReference type="NCBI Taxonomy" id="2320716"/>
    <lineage>
        <taxon>Eukaryota</taxon>
        <taxon>Viridiplantae</taxon>
        <taxon>Streptophyta</taxon>
        <taxon>Embryophyta</taxon>
        <taxon>Tracheophyta</taxon>
        <taxon>Spermatophyta</taxon>
        <taxon>Magnoliopsida</taxon>
        <taxon>Liliopsida</taxon>
        <taxon>Asparagales</taxon>
        <taxon>Orchidaceae</taxon>
        <taxon>Orchidoideae</taxon>
        <taxon>Orchideae</taxon>
        <taxon>Orchidinae</taxon>
        <taxon>Platanthera</taxon>
    </lineage>
</organism>
<feature type="compositionally biased region" description="Low complexity" evidence="1">
    <location>
        <begin position="11"/>
        <end position="26"/>
    </location>
</feature>
<gene>
    <name evidence="2" type="ORF">KSP39_PZI009702</name>
</gene>
<accession>A0AAP0BIR2</accession>
<feature type="compositionally biased region" description="Basic residues" evidence="1">
    <location>
        <begin position="314"/>
        <end position="324"/>
    </location>
</feature>
<name>A0AAP0BIR2_9ASPA</name>
<feature type="compositionally biased region" description="Low complexity" evidence="1">
    <location>
        <begin position="263"/>
        <end position="286"/>
    </location>
</feature>
<feature type="region of interest" description="Disordered" evidence="1">
    <location>
        <begin position="256"/>
        <end position="286"/>
    </location>
</feature>
<keyword evidence="3" id="KW-1185">Reference proteome</keyword>
<comment type="caution">
    <text evidence="2">The sequence shown here is derived from an EMBL/GenBank/DDBJ whole genome shotgun (WGS) entry which is preliminary data.</text>
</comment>
<feature type="region of interest" description="Disordered" evidence="1">
    <location>
        <begin position="309"/>
        <end position="434"/>
    </location>
</feature>
<protein>
    <submittedName>
        <fullName evidence="2">Uncharacterized protein</fullName>
    </submittedName>
</protein>
<dbReference type="AlphaFoldDB" id="A0AAP0BIR2"/>
<feature type="compositionally biased region" description="Polar residues" evidence="1">
    <location>
        <begin position="381"/>
        <end position="390"/>
    </location>
</feature>
<feature type="region of interest" description="Disordered" evidence="1">
    <location>
        <begin position="110"/>
        <end position="149"/>
    </location>
</feature>
<proteinExistence type="predicted"/>
<sequence>MLHQTLLTFRPFPSSSSSSPSSFPSYPLLPYPPPASSSSANPADRLLSSHPRNTCSSQVEMEVMKEMMLCSSVHDRGFPADKVNGDDGWASEKGNPLSEDFQVDDLLDLRGLPESEEEVEEEEEEEDMDVARVSEGGGFSTEKTFTASQNEPPELYSEITLHETDAASLEWLSHFFDECSTEFPSPARPSYFGMLPSLPAQTPLVKYSSGSRNPAVVSLSSTAAAAGSLSTEGLIPVKAKRSKRLRGNGALWSRSGQLRLPDSSSASSITTFSSASPSSSSSSSSSSFNSYISYEPSAFAGFLLDDLAAQPKGHNPKKRGRRPKNPSPSPQKDDARTAACIRRRSGAPGLRARRLSATPAASGSNPGGCCLSTGRRAVRPSSATSTQTATGKCWRCAGRRMRRSSSPPPRPSLHVDPTRSRPVNRPHILAPCSL</sequence>
<feature type="region of interest" description="Disordered" evidence="1">
    <location>
        <begin position="84"/>
        <end position="103"/>
    </location>
</feature>
<feature type="region of interest" description="Disordered" evidence="1">
    <location>
        <begin position="1"/>
        <end position="54"/>
    </location>
</feature>
<evidence type="ECO:0000313" key="2">
    <source>
        <dbReference type="EMBL" id="KAK8940822.1"/>
    </source>
</evidence>
<dbReference type="Proteomes" id="UP001418222">
    <property type="component" value="Unassembled WGS sequence"/>
</dbReference>
<reference evidence="2 3" key="1">
    <citation type="journal article" date="2022" name="Nat. Plants">
        <title>Genomes of leafy and leafless Platanthera orchids illuminate the evolution of mycoheterotrophy.</title>
        <authorList>
            <person name="Li M.H."/>
            <person name="Liu K.W."/>
            <person name="Li Z."/>
            <person name="Lu H.C."/>
            <person name="Ye Q.L."/>
            <person name="Zhang D."/>
            <person name="Wang J.Y."/>
            <person name="Li Y.F."/>
            <person name="Zhong Z.M."/>
            <person name="Liu X."/>
            <person name="Yu X."/>
            <person name="Liu D.K."/>
            <person name="Tu X.D."/>
            <person name="Liu B."/>
            <person name="Hao Y."/>
            <person name="Liao X.Y."/>
            <person name="Jiang Y.T."/>
            <person name="Sun W.H."/>
            <person name="Chen J."/>
            <person name="Chen Y.Q."/>
            <person name="Ai Y."/>
            <person name="Zhai J.W."/>
            <person name="Wu S.S."/>
            <person name="Zhou Z."/>
            <person name="Hsiao Y.Y."/>
            <person name="Wu W.L."/>
            <person name="Chen Y.Y."/>
            <person name="Lin Y.F."/>
            <person name="Hsu J.L."/>
            <person name="Li C.Y."/>
            <person name="Wang Z.W."/>
            <person name="Zhao X."/>
            <person name="Zhong W.Y."/>
            <person name="Ma X.K."/>
            <person name="Ma L."/>
            <person name="Huang J."/>
            <person name="Chen G.Z."/>
            <person name="Huang M.Z."/>
            <person name="Huang L."/>
            <person name="Peng D.H."/>
            <person name="Luo Y.B."/>
            <person name="Zou S.Q."/>
            <person name="Chen S.P."/>
            <person name="Lan S."/>
            <person name="Tsai W.C."/>
            <person name="Van de Peer Y."/>
            <person name="Liu Z.J."/>
        </authorList>
    </citation>
    <scope>NUCLEOTIDE SEQUENCE [LARGE SCALE GENOMIC DNA]</scope>
    <source>
        <strain evidence="2">Lor287</strain>
    </source>
</reference>
<evidence type="ECO:0000313" key="3">
    <source>
        <dbReference type="Proteomes" id="UP001418222"/>
    </source>
</evidence>